<feature type="compositionally biased region" description="Acidic residues" evidence="1">
    <location>
        <begin position="436"/>
        <end position="457"/>
    </location>
</feature>
<name>K8EEH3_9CHLO</name>
<gene>
    <name evidence="2" type="ORF">Bathy05g01900</name>
</gene>
<dbReference type="RefSeq" id="XP_007512934.1">
    <property type="nucleotide sequence ID" value="XM_007512872.1"/>
</dbReference>
<dbReference type="AlphaFoldDB" id="K8EEH3"/>
<dbReference type="GeneID" id="19015693"/>
<feature type="region of interest" description="Disordered" evidence="1">
    <location>
        <begin position="218"/>
        <end position="270"/>
    </location>
</feature>
<feature type="compositionally biased region" description="Basic and acidic residues" evidence="1">
    <location>
        <begin position="218"/>
        <end position="231"/>
    </location>
</feature>
<feature type="compositionally biased region" description="Low complexity" evidence="1">
    <location>
        <begin position="408"/>
        <end position="419"/>
    </location>
</feature>
<feature type="compositionally biased region" description="Basic and acidic residues" evidence="1">
    <location>
        <begin position="322"/>
        <end position="336"/>
    </location>
</feature>
<dbReference type="KEGG" id="bpg:Bathy05g01900"/>
<keyword evidence="3" id="KW-1185">Reference proteome</keyword>
<feature type="compositionally biased region" description="Low complexity" evidence="1">
    <location>
        <begin position="1"/>
        <end position="22"/>
    </location>
</feature>
<reference evidence="2 3" key="1">
    <citation type="submission" date="2011-10" db="EMBL/GenBank/DDBJ databases">
        <authorList>
            <person name="Genoscope - CEA"/>
        </authorList>
    </citation>
    <scope>NUCLEOTIDE SEQUENCE [LARGE SCALE GENOMIC DNA]</scope>
    <source>
        <strain evidence="2 3">RCC 1105</strain>
    </source>
</reference>
<sequence>MLTRTKTTISSSLPSSSSSSTFRTRRKRRHTRTERNAIIILSAPNGFSPQSRRERRRTRQRRRRVVVRNDLGGGTMPPPPPLPPLSTTKPRVIDVLLGVHPAKAEGSVRDATAEHLIEAFEELPKKEQIVMVKKLLRDALREDEMNETMVLERAPEVKISKSEGDERAMDGTASSSSSSSTTMTNEREILERAVRELPNARPEQRAKAAEILRRLEEETGKVRGEKEEESASTKNASYDASNSGSSSRLENNRFNDFEKEETEEKDDNPFEDEDIVWDLRSAVASLTTVAKAKLIPPLAFGTGFAALAFVLTKMVGGDDAGNETRDEARMNDESDARISPPPPPPPSTIMNDRNDNDAGDIAPPLLPMEEAKRLLFESQAIQPPPVSTTTSKTKKMKKSENRGRGVATNTTSSGGNSNSVLWKRKEEKYDALLEAAVEEEDEDIEDPFEDDDDEPERGEEAREMSPPPRKSAASGSTSGGVKKQRRPPPDLTSASFLSEEDREKNFENIRARRPR</sequence>
<feature type="compositionally biased region" description="Acidic residues" evidence="1">
    <location>
        <begin position="258"/>
        <end position="270"/>
    </location>
</feature>
<evidence type="ECO:0000313" key="2">
    <source>
        <dbReference type="EMBL" id="CCO16492.1"/>
    </source>
</evidence>
<feature type="region of interest" description="Disordered" evidence="1">
    <location>
        <begin position="1"/>
        <end position="86"/>
    </location>
</feature>
<organism evidence="2 3">
    <name type="scientific">Bathycoccus prasinos</name>
    <dbReference type="NCBI Taxonomy" id="41875"/>
    <lineage>
        <taxon>Eukaryota</taxon>
        <taxon>Viridiplantae</taxon>
        <taxon>Chlorophyta</taxon>
        <taxon>Mamiellophyceae</taxon>
        <taxon>Mamiellales</taxon>
        <taxon>Bathycoccaceae</taxon>
        <taxon>Bathycoccus</taxon>
    </lineage>
</organism>
<evidence type="ECO:0000256" key="1">
    <source>
        <dbReference type="SAM" id="MobiDB-lite"/>
    </source>
</evidence>
<dbReference type="Proteomes" id="UP000198341">
    <property type="component" value="Chromosome 5"/>
</dbReference>
<feature type="compositionally biased region" description="Basic and acidic residues" evidence="1">
    <location>
        <begin position="156"/>
        <end position="169"/>
    </location>
</feature>
<feature type="compositionally biased region" description="Basic residues" evidence="1">
    <location>
        <begin position="53"/>
        <end position="66"/>
    </location>
</feature>
<feature type="compositionally biased region" description="Basic residues" evidence="1">
    <location>
        <begin position="23"/>
        <end position="32"/>
    </location>
</feature>
<feature type="region of interest" description="Disordered" evidence="1">
    <location>
        <begin position="156"/>
        <end position="186"/>
    </location>
</feature>
<protein>
    <submittedName>
        <fullName evidence="2">Uncharacterized protein</fullName>
    </submittedName>
</protein>
<accession>K8EEH3</accession>
<proteinExistence type="predicted"/>
<feature type="compositionally biased region" description="Low complexity" evidence="1">
    <location>
        <begin position="235"/>
        <end position="247"/>
    </location>
</feature>
<feature type="region of interest" description="Disordered" evidence="1">
    <location>
        <begin position="318"/>
        <end position="515"/>
    </location>
</feature>
<feature type="compositionally biased region" description="Basic and acidic residues" evidence="1">
    <location>
        <begin position="499"/>
        <end position="515"/>
    </location>
</feature>
<evidence type="ECO:0000313" key="3">
    <source>
        <dbReference type="Proteomes" id="UP000198341"/>
    </source>
</evidence>
<dbReference type="EMBL" id="FO082274">
    <property type="protein sequence ID" value="CCO16492.1"/>
    <property type="molecule type" value="Genomic_DNA"/>
</dbReference>